<dbReference type="Proteomes" id="UP000030652">
    <property type="component" value="Unassembled WGS sequence"/>
</dbReference>
<comment type="caution">
    <text evidence="1">The sequence shown here is derived from an EMBL/GenBank/DDBJ whole genome shotgun (WGS) entry which is preliminary data.</text>
</comment>
<dbReference type="InterPro" id="IPR014995">
    <property type="entry name" value="DUF1844"/>
</dbReference>
<evidence type="ECO:0000313" key="2">
    <source>
        <dbReference type="Proteomes" id="UP000030652"/>
    </source>
</evidence>
<gene>
    <name evidence="1" type="ORF">SCABRO_01507</name>
</gene>
<reference evidence="1 2" key="1">
    <citation type="submission" date="2014-10" db="EMBL/GenBank/DDBJ databases">
        <title>Draft genome of anammox bacterium scalindua brodae, obtained using differential coverage binning of sequence data from two enrichment reactors.</title>
        <authorList>
            <person name="Speth D.R."/>
            <person name="Russ L."/>
            <person name="Kartal B."/>
            <person name="Op den Camp H.J."/>
            <person name="Dutilh B.E."/>
            <person name="Jetten M.S."/>
        </authorList>
    </citation>
    <scope>NUCLEOTIDE SEQUENCE [LARGE SCALE GENOMIC DNA]</scope>
    <source>
        <strain evidence="1">RU1</strain>
    </source>
</reference>
<proteinExistence type="predicted"/>
<dbReference type="EMBL" id="JRYO01000095">
    <property type="protein sequence ID" value="KHE92734.1"/>
    <property type="molecule type" value="Genomic_DNA"/>
</dbReference>
<accession>A0A0B0EJH2</accession>
<dbReference type="Pfam" id="PF08899">
    <property type="entry name" value="DUF1844"/>
    <property type="match status" value="1"/>
</dbReference>
<dbReference type="AlphaFoldDB" id="A0A0B0EJH2"/>
<organism evidence="1 2">
    <name type="scientific">Candidatus Scalindua brodae</name>
    <dbReference type="NCBI Taxonomy" id="237368"/>
    <lineage>
        <taxon>Bacteria</taxon>
        <taxon>Pseudomonadati</taxon>
        <taxon>Planctomycetota</taxon>
        <taxon>Candidatus Brocadiia</taxon>
        <taxon>Candidatus Brocadiales</taxon>
        <taxon>Candidatus Scalinduaceae</taxon>
        <taxon>Candidatus Scalindua</taxon>
    </lineage>
</organism>
<evidence type="ECO:0000313" key="1">
    <source>
        <dbReference type="EMBL" id="KHE92734.1"/>
    </source>
</evidence>
<name>A0A0B0EJH2_9BACT</name>
<protein>
    <recommendedName>
        <fullName evidence="3">DUF1844 domain-containing protein</fullName>
    </recommendedName>
</protein>
<dbReference type="eggNOG" id="ENOG50334IY">
    <property type="taxonomic scope" value="Bacteria"/>
</dbReference>
<sequence length="94" mass="10648">MVQINLHKKKISKIPEASFSLFASSLVTQALISLGEVENPFLKTKEQNLDQAKFMIDTLQIIKDKTSGNLTDDETKLLETALYDLRMGYVEKTK</sequence>
<evidence type="ECO:0008006" key="3">
    <source>
        <dbReference type="Google" id="ProtNLM"/>
    </source>
</evidence>